<evidence type="ECO:0000313" key="9">
    <source>
        <dbReference type="EMBL" id="SHI07698.1"/>
    </source>
</evidence>
<feature type="transmembrane region" description="Helical" evidence="7">
    <location>
        <begin position="318"/>
        <end position="345"/>
    </location>
</feature>
<gene>
    <name evidence="9" type="ORF">SAMN04488135_108109</name>
</gene>
<feature type="transmembrane region" description="Helical" evidence="7">
    <location>
        <begin position="57"/>
        <end position="75"/>
    </location>
</feature>
<feature type="transmembrane region" description="Helical" evidence="7">
    <location>
        <begin position="215"/>
        <end position="235"/>
    </location>
</feature>
<feature type="transmembrane region" description="Helical" evidence="7">
    <location>
        <begin position="95"/>
        <end position="126"/>
    </location>
</feature>
<organism evidence="9 10">
    <name type="scientific">Pollutimonas bauzanensis</name>
    <dbReference type="NCBI Taxonomy" id="658167"/>
    <lineage>
        <taxon>Bacteria</taxon>
        <taxon>Pseudomonadati</taxon>
        <taxon>Pseudomonadota</taxon>
        <taxon>Betaproteobacteria</taxon>
        <taxon>Burkholderiales</taxon>
        <taxon>Alcaligenaceae</taxon>
        <taxon>Pollutimonas</taxon>
    </lineage>
</organism>
<evidence type="ECO:0000313" key="10">
    <source>
        <dbReference type="Proteomes" id="UP000184226"/>
    </source>
</evidence>
<keyword evidence="4 7" id="KW-0812">Transmembrane</keyword>
<dbReference type="Proteomes" id="UP000184226">
    <property type="component" value="Unassembled WGS sequence"/>
</dbReference>
<dbReference type="GO" id="GO:0022857">
    <property type="term" value="F:transmembrane transporter activity"/>
    <property type="evidence" value="ECO:0007669"/>
    <property type="project" value="UniProtKB-UniRule"/>
</dbReference>
<evidence type="ECO:0000256" key="4">
    <source>
        <dbReference type="ARBA" id="ARBA00022692"/>
    </source>
</evidence>
<sequence>MDFLTIGVLLATLLLFLLLGVPVGFALGLAGVAAILTIGPSFLIQIPLTITKSFSDVVLIAIPLFILMGEILYRGKVGQQLFDTANVWLGRLRGGTGMSAVFAFTFFAAIVGSSMASVLTIGKIAIPEMEQQGYSKRLTYGLTAVGGSLGILIPPSIPLIIYASLTDVSPGQVFIAGFLPGFFIAGLLAAWVFWKAPRTSKAPAFNFRKACRATLHSVPDLLLPIVILGGIYAGIYTPTEAAAIGVIYALILTMAVRRTISLRDLPAVLTDTLKSNAMLLTIVLGALVFGSALTLIGLPQMLAEATQAAAMPQWAVMLMFALIWLVMGCFLEVISIILITVPVFFPIAQAVGIDPIWFGIFMVINMEMSVITPPVGMNLFAIKSILPNETLGAITRAAVPSLIILLIGLVVLWFFPGIALLLVRHAI</sequence>
<name>A0A1M5Y7B1_9BURK</name>
<feature type="domain" description="TRAP C4-dicarboxylate transport system permease DctM subunit" evidence="8">
    <location>
        <begin position="11"/>
        <end position="418"/>
    </location>
</feature>
<feature type="transmembrane region" description="Helical" evidence="7">
    <location>
        <begin position="30"/>
        <end position="50"/>
    </location>
</feature>
<feature type="transmembrane region" description="Helical" evidence="7">
    <location>
        <begin position="241"/>
        <end position="256"/>
    </location>
</feature>
<keyword evidence="6 7" id="KW-0472">Membrane</keyword>
<dbReference type="OrthoDB" id="9796052at2"/>
<comment type="subunit">
    <text evidence="7">The complex comprises the extracytoplasmic solute receptor protein and the two transmembrane proteins.</text>
</comment>
<dbReference type="STRING" id="658167.SAMN04488135_108109"/>
<keyword evidence="5 7" id="KW-1133">Transmembrane helix</keyword>
<dbReference type="Pfam" id="PF06808">
    <property type="entry name" value="DctM"/>
    <property type="match status" value="1"/>
</dbReference>
<evidence type="ECO:0000256" key="3">
    <source>
        <dbReference type="ARBA" id="ARBA00022519"/>
    </source>
</evidence>
<dbReference type="AlphaFoldDB" id="A0A1M5Y7B1"/>
<evidence type="ECO:0000256" key="6">
    <source>
        <dbReference type="ARBA" id="ARBA00023136"/>
    </source>
</evidence>
<comment type="function">
    <text evidence="7">Part of the tripartite ATP-independent periplasmic (TRAP) transport system.</text>
</comment>
<reference evidence="9 10" key="1">
    <citation type="submission" date="2016-11" db="EMBL/GenBank/DDBJ databases">
        <authorList>
            <person name="Jaros S."/>
            <person name="Januszkiewicz K."/>
            <person name="Wedrychowicz H."/>
        </authorList>
    </citation>
    <scope>NUCLEOTIDE SEQUENCE [LARGE SCALE GENOMIC DNA]</scope>
    <source>
        <strain evidence="9 10">CGMCC 1.10190</strain>
    </source>
</reference>
<evidence type="ECO:0000256" key="5">
    <source>
        <dbReference type="ARBA" id="ARBA00022989"/>
    </source>
</evidence>
<evidence type="ECO:0000259" key="8">
    <source>
        <dbReference type="Pfam" id="PF06808"/>
    </source>
</evidence>
<dbReference type="PIRSF" id="PIRSF006066">
    <property type="entry name" value="HI0050"/>
    <property type="match status" value="1"/>
</dbReference>
<comment type="caution">
    <text evidence="7">Lacks conserved residue(s) required for the propagation of feature annotation.</text>
</comment>
<feature type="transmembrane region" description="Helical" evidence="7">
    <location>
        <begin position="138"/>
        <end position="161"/>
    </location>
</feature>
<dbReference type="InterPro" id="IPR004681">
    <property type="entry name" value="TRAP_DctM"/>
</dbReference>
<feature type="transmembrane region" description="Helical" evidence="7">
    <location>
        <begin position="277"/>
        <end position="298"/>
    </location>
</feature>
<comment type="similarity">
    <text evidence="7">Belongs to the TRAP transporter large permease family.</text>
</comment>
<comment type="subcellular location">
    <subcellularLocation>
        <location evidence="1 7">Cell inner membrane</location>
        <topology evidence="1 7">Multi-pass membrane protein</topology>
    </subcellularLocation>
</comment>
<dbReference type="GO" id="GO:0005886">
    <property type="term" value="C:plasma membrane"/>
    <property type="evidence" value="ECO:0007669"/>
    <property type="project" value="UniProtKB-SubCell"/>
</dbReference>
<keyword evidence="10" id="KW-1185">Reference proteome</keyword>
<evidence type="ECO:0000256" key="7">
    <source>
        <dbReference type="RuleBase" id="RU369079"/>
    </source>
</evidence>
<evidence type="ECO:0000256" key="2">
    <source>
        <dbReference type="ARBA" id="ARBA00022475"/>
    </source>
</evidence>
<keyword evidence="7" id="KW-0813">Transport</keyword>
<dbReference type="NCBIfam" id="TIGR00786">
    <property type="entry name" value="dctM"/>
    <property type="match status" value="1"/>
</dbReference>
<dbReference type="PANTHER" id="PTHR33362">
    <property type="entry name" value="SIALIC ACID TRAP TRANSPORTER PERMEASE PROTEIN SIAT-RELATED"/>
    <property type="match status" value="1"/>
</dbReference>
<keyword evidence="2" id="KW-1003">Cell membrane</keyword>
<feature type="transmembrane region" description="Helical" evidence="7">
    <location>
        <begin position="173"/>
        <end position="194"/>
    </location>
</feature>
<evidence type="ECO:0000256" key="1">
    <source>
        <dbReference type="ARBA" id="ARBA00004429"/>
    </source>
</evidence>
<dbReference type="RefSeq" id="WP_073104361.1">
    <property type="nucleotide sequence ID" value="NZ_FQXE01000008.1"/>
</dbReference>
<feature type="transmembrane region" description="Helical" evidence="7">
    <location>
        <begin position="402"/>
        <end position="423"/>
    </location>
</feature>
<accession>A0A1M5Y7B1</accession>
<protein>
    <recommendedName>
        <fullName evidence="7">TRAP transporter large permease protein</fullName>
    </recommendedName>
</protein>
<proteinExistence type="inferred from homology"/>
<keyword evidence="3 7" id="KW-0997">Cell inner membrane</keyword>
<dbReference type="InterPro" id="IPR010656">
    <property type="entry name" value="DctM"/>
</dbReference>
<dbReference type="EMBL" id="FQXE01000008">
    <property type="protein sequence ID" value="SHI07698.1"/>
    <property type="molecule type" value="Genomic_DNA"/>
</dbReference>
<dbReference type="PANTHER" id="PTHR33362:SF5">
    <property type="entry name" value="C4-DICARBOXYLATE TRAP TRANSPORTER LARGE PERMEASE PROTEIN DCTM"/>
    <property type="match status" value="1"/>
</dbReference>